<dbReference type="InterPro" id="IPR042171">
    <property type="entry name" value="Acyl-CoA_hotdog"/>
</dbReference>
<dbReference type="Pfam" id="PF13622">
    <property type="entry name" value="4HBT_3"/>
    <property type="match status" value="1"/>
</dbReference>
<dbReference type="InterPro" id="IPR049450">
    <property type="entry name" value="ACOT8-like_C"/>
</dbReference>
<accession>W7IN43</accession>
<dbReference type="AlphaFoldDB" id="W7IN43"/>
<dbReference type="PANTHER" id="PTHR38110">
    <property type="entry name" value="CHROMOSOME 23, WHOLE GENOME SHOTGUN SEQUENCE"/>
    <property type="match status" value="1"/>
</dbReference>
<dbReference type="InterPro" id="IPR029069">
    <property type="entry name" value="HotDog_dom_sf"/>
</dbReference>
<dbReference type="Proteomes" id="UP000019277">
    <property type="component" value="Unassembled WGS sequence"/>
</dbReference>
<dbReference type="EMBL" id="AYXG01000082">
    <property type="protein sequence ID" value="EWC62290.1"/>
    <property type="molecule type" value="Genomic_DNA"/>
</dbReference>
<dbReference type="RefSeq" id="WP_035281697.1">
    <property type="nucleotide sequence ID" value="NZ_AYXG01000082.1"/>
</dbReference>
<feature type="domain" description="Acyl-CoA thioesterase-like C-terminal" evidence="2">
    <location>
        <begin position="112"/>
        <end position="243"/>
    </location>
</feature>
<feature type="domain" description="Acyl-CoA thioesterase-like N-terminal HotDog" evidence="1">
    <location>
        <begin position="12"/>
        <end position="93"/>
    </location>
</feature>
<dbReference type="Pfam" id="PF20789">
    <property type="entry name" value="4HBT_3C"/>
    <property type="match status" value="1"/>
</dbReference>
<name>W7IN43_9PSEU</name>
<evidence type="ECO:0000313" key="4">
    <source>
        <dbReference type="Proteomes" id="UP000019277"/>
    </source>
</evidence>
<evidence type="ECO:0000313" key="3">
    <source>
        <dbReference type="EMBL" id="EWC62290.1"/>
    </source>
</evidence>
<organism evidence="3 4">
    <name type="scientific">Actinokineospora spheciospongiae</name>
    <dbReference type="NCBI Taxonomy" id="909613"/>
    <lineage>
        <taxon>Bacteria</taxon>
        <taxon>Bacillati</taxon>
        <taxon>Actinomycetota</taxon>
        <taxon>Actinomycetes</taxon>
        <taxon>Pseudonocardiales</taxon>
        <taxon>Pseudonocardiaceae</taxon>
        <taxon>Actinokineospora</taxon>
    </lineage>
</organism>
<proteinExistence type="predicted"/>
<dbReference type="InterPro" id="IPR052389">
    <property type="entry name" value="Sec_Metab_Biosynth-Assoc"/>
</dbReference>
<accession>A0A8E3BID5</accession>
<dbReference type="Gene3D" id="2.40.160.210">
    <property type="entry name" value="Acyl-CoA thioesterase, double hotdog domain"/>
    <property type="match status" value="1"/>
</dbReference>
<sequence length="249" mass="25759">MSETIEADAIAPSWRSWTGAHGGLLAGLVLDHAGRRVPGQAARSLHVSYLSPVRADSVRVATRLVKAGRSSSTVTAELTAEDRVAVLATATFGGSTAGPVLPGPPPPSAPGPDDVPGFDFPGHLVPFAEHLEVRPVGAVPLGGGEVAELVGWARMFDPPARPESAAALLLDALAPGLYAVRTSPVPVPTVELAVHFAEGAAGFDARAWSLLRIRTEHAAGGWCVDASEVWSRSGELIATGRQARRVVEG</sequence>
<dbReference type="SUPFAM" id="SSF54637">
    <property type="entry name" value="Thioesterase/thiol ester dehydrase-isomerase"/>
    <property type="match status" value="2"/>
</dbReference>
<keyword evidence="4" id="KW-1185">Reference proteome</keyword>
<dbReference type="PANTHER" id="PTHR38110:SF1">
    <property type="entry name" value="THIOESTERASE DOMAIN-CONTAINING PROTEIN"/>
    <property type="match status" value="1"/>
</dbReference>
<dbReference type="InterPro" id="IPR049449">
    <property type="entry name" value="TesB_ACOT8-like_N"/>
</dbReference>
<dbReference type="eggNOG" id="COG1946">
    <property type="taxonomic scope" value="Bacteria"/>
</dbReference>
<comment type="caution">
    <text evidence="3">The sequence shown here is derived from an EMBL/GenBank/DDBJ whole genome shotgun (WGS) entry which is preliminary data.</text>
</comment>
<reference evidence="3 4" key="1">
    <citation type="journal article" date="2014" name="Genome Announc.">
        <title>Draft Genome Sequence of the Antitrypanosomally Active Sponge-Associated Bacterium Actinokineospora sp. Strain EG49.</title>
        <authorList>
            <person name="Harjes J."/>
            <person name="Ryu T."/>
            <person name="Abdelmohsen U.R."/>
            <person name="Moitinho-Silva L."/>
            <person name="Horn H."/>
            <person name="Ravasi T."/>
            <person name="Hentschel U."/>
        </authorList>
    </citation>
    <scope>NUCLEOTIDE SEQUENCE [LARGE SCALE GENOMIC DNA]</scope>
    <source>
        <strain evidence="3 4">EG49</strain>
    </source>
</reference>
<gene>
    <name evidence="3" type="ORF">UO65_2410</name>
</gene>
<evidence type="ECO:0000259" key="2">
    <source>
        <dbReference type="Pfam" id="PF20789"/>
    </source>
</evidence>
<dbReference type="STRING" id="909613.UO65_2410"/>
<dbReference type="OrthoDB" id="9135640at2"/>
<evidence type="ECO:0000259" key="1">
    <source>
        <dbReference type="Pfam" id="PF13622"/>
    </source>
</evidence>
<protein>
    <submittedName>
        <fullName evidence="3">TesB-like acyl-CoA thioesterase 1</fullName>
    </submittedName>
</protein>